<name>A0A9X1XKH7_9VIBR</name>
<dbReference type="CDD" id="cd04647">
    <property type="entry name" value="LbH_MAT_like"/>
    <property type="match status" value="1"/>
</dbReference>
<dbReference type="Gene3D" id="2.160.10.10">
    <property type="entry name" value="Hexapeptide repeat proteins"/>
    <property type="match status" value="1"/>
</dbReference>
<protein>
    <submittedName>
        <fullName evidence="4">Acyltransferase</fullName>
    </submittedName>
</protein>
<keyword evidence="1" id="KW-0808">Transferase</keyword>
<gene>
    <name evidence="4" type="ORF">KP803_16810</name>
</gene>
<dbReference type="InterPro" id="IPR001451">
    <property type="entry name" value="Hexapep"/>
</dbReference>
<dbReference type="PROSITE" id="PS00101">
    <property type="entry name" value="HEXAPEP_TRANSFERASES"/>
    <property type="match status" value="1"/>
</dbReference>
<reference evidence="4" key="1">
    <citation type="submission" date="2021-11" db="EMBL/GenBank/DDBJ databases">
        <title>Vibrio ZSDE26 sp. nov. and Vibrio ZSDZ34 sp. nov., isolated from coastal seawater in Qingdao.</title>
        <authorList>
            <person name="Zhang P."/>
        </authorList>
    </citation>
    <scope>NUCLEOTIDE SEQUENCE</scope>
    <source>
        <strain evidence="4">ZSDE26</strain>
    </source>
</reference>
<evidence type="ECO:0000313" key="4">
    <source>
        <dbReference type="EMBL" id="MCK6264942.1"/>
    </source>
</evidence>
<accession>A0A9X1XKH7</accession>
<keyword evidence="5" id="KW-1185">Reference proteome</keyword>
<dbReference type="GO" id="GO:0016746">
    <property type="term" value="F:acyltransferase activity"/>
    <property type="evidence" value="ECO:0007669"/>
    <property type="project" value="UniProtKB-KW"/>
</dbReference>
<proteinExistence type="predicted"/>
<dbReference type="RefSeq" id="WP_248010024.1">
    <property type="nucleotide sequence ID" value="NZ_JAJHVV010000011.1"/>
</dbReference>
<dbReference type="Proteomes" id="UP001139559">
    <property type="component" value="Unassembled WGS sequence"/>
</dbReference>
<dbReference type="InterPro" id="IPR011004">
    <property type="entry name" value="Trimer_LpxA-like_sf"/>
</dbReference>
<evidence type="ECO:0000313" key="5">
    <source>
        <dbReference type="Proteomes" id="UP001139559"/>
    </source>
</evidence>
<dbReference type="SUPFAM" id="SSF51161">
    <property type="entry name" value="Trimeric LpxA-like enzymes"/>
    <property type="match status" value="1"/>
</dbReference>
<dbReference type="PANTHER" id="PTHR23416">
    <property type="entry name" value="SIALIC ACID SYNTHASE-RELATED"/>
    <property type="match status" value="1"/>
</dbReference>
<dbReference type="InterPro" id="IPR018357">
    <property type="entry name" value="Hexapep_transf_CS"/>
</dbReference>
<dbReference type="EMBL" id="JAJHVV010000011">
    <property type="protein sequence ID" value="MCK6264942.1"/>
    <property type="molecule type" value="Genomic_DNA"/>
</dbReference>
<sequence>MIANRLNEVKIWLQCHPNPAYRTLFMTLKKIRMFELPTPKFFNKAIYGLYKLTSSVWHSIIRVLFHTPAFKGRLNHYERGLYLYGGIPFVSGPLEINIGKNCRISGQTTFSGRTLSEQPKLIVGNNVDISWQTTIAVGRNVIIEDNVRIAGGAFIFGYSGHPLDARRRALGEPDDESQVGDVILKKDVWLGTNVTVRQGVTIGEGTVVAAGSVVVGDLPPYSIVAGNPAKVIRPILSKQHGGVAHA</sequence>
<dbReference type="Pfam" id="PF00132">
    <property type="entry name" value="Hexapep"/>
    <property type="match status" value="1"/>
</dbReference>
<comment type="caution">
    <text evidence="4">The sequence shown here is derived from an EMBL/GenBank/DDBJ whole genome shotgun (WGS) entry which is preliminary data.</text>
</comment>
<dbReference type="InterPro" id="IPR051159">
    <property type="entry name" value="Hexapeptide_acetyltransf"/>
</dbReference>
<evidence type="ECO:0000256" key="1">
    <source>
        <dbReference type="ARBA" id="ARBA00022679"/>
    </source>
</evidence>
<organism evidence="4 5">
    <name type="scientific">Vibrio amylolyticus</name>
    <dbReference type="NCBI Taxonomy" id="2847292"/>
    <lineage>
        <taxon>Bacteria</taxon>
        <taxon>Pseudomonadati</taxon>
        <taxon>Pseudomonadota</taxon>
        <taxon>Gammaproteobacteria</taxon>
        <taxon>Vibrionales</taxon>
        <taxon>Vibrionaceae</taxon>
        <taxon>Vibrio</taxon>
    </lineage>
</organism>
<evidence type="ECO:0000256" key="3">
    <source>
        <dbReference type="ARBA" id="ARBA00023315"/>
    </source>
</evidence>
<evidence type="ECO:0000256" key="2">
    <source>
        <dbReference type="ARBA" id="ARBA00022737"/>
    </source>
</evidence>
<keyword evidence="2" id="KW-0677">Repeat</keyword>
<dbReference type="AlphaFoldDB" id="A0A9X1XKH7"/>
<keyword evidence="3 4" id="KW-0012">Acyltransferase</keyword>